<reference evidence="2 3" key="1">
    <citation type="submission" date="2016-10" db="EMBL/GenBank/DDBJ databases">
        <authorList>
            <person name="de Groot N.N."/>
        </authorList>
    </citation>
    <scope>NUCLEOTIDE SEQUENCE [LARGE SCALE GENOMIC DNA]</scope>
    <source>
        <strain evidence="2 3">DSM 43019</strain>
    </source>
</reference>
<keyword evidence="1" id="KW-0812">Transmembrane</keyword>
<dbReference type="Proteomes" id="UP000199645">
    <property type="component" value="Unassembled WGS sequence"/>
</dbReference>
<feature type="transmembrane region" description="Helical" evidence="1">
    <location>
        <begin position="216"/>
        <end position="235"/>
    </location>
</feature>
<protein>
    <submittedName>
        <fullName evidence="2">Uncharacterized protein</fullName>
    </submittedName>
</protein>
<dbReference type="AlphaFoldDB" id="A0A1I2EPP7"/>
<dbReference type="STRING" id="35752.SAMN05421541_104634"/>
<name>A0A1I2EPP7_9ACTN</name>
<organism evidence="2 3">
    <name type="scientific">Actinoplanes philippinensis</name>
    <dbReference type="NCBI Taxonomy" id="35752"/>
    <lineage>
        <taxon>Bacteria</taxon>
        <taxon>Bacillati</taxon>
        <taxon>Actinomycetota</taxon>
        <taxon>Actinomycetes</taxon>
        <taxon>Micromonosporales</taxon>
        <taxon>Micromonosporaceae</taxon>
        <taxon>Actinoplanes</taxon>
    </lineage>
</organism>
<proteinExistence type="predicted"/>
<feature type="transmembrane region" description="Helical" evidence="1">
    <location>
        <begin position="125"/>
        <end position="143"/>
    </location>
</feature>
<dbReference type="RefSeq" id="WP_093613586.1">
    <property type="nucleotide sequence ID" value="NZ_BOMT01000096.1"/>
</dbReference>
<feature type="transmembrane region" description="Helical" evidence="1">
    <location>
        <begin position="277"/>
        <end position="293"/>
    </location>
</feature>
<feature type="transmembrane region" description="Helical" evidence="1">
    <location>
        <begin position="84"/>
        <end position="105"/>
    </location>
</feature>
<keyword evidence="1" id="KW-1133">Transmembrane helix</keyword>
<evidence type="ECO:0000313" key="2">
    <source>
        <dbReference type="EMBL" id="SFE94805.1"/>
    </source>
</evidence>
<feature type="transmembrane region" description="Helical" evidence="1">
    <location>
        <begin position="247"/>
        <end position="265"/>
    </location>
</feature>
<keyword evidence="3" id="KW-1185">Reference proteome</keyword>
<dbReference type="OrthoDB" id="5056410at2"/>
<accession>A0A1I2EPP7</accession>
<dbReference type="EMBL" id="FONV01000004">
    <property type="protein sequence ID" value="SFE94805.1"/>
    <property type="molecule type" value="Genomic_DNA"/>
</dbReference>
<evidence type="ECO:0000313" key="3">
    <source>
        <dbReference type="Proteomes" id="UP000199645"/>
    </source>
</evidence>
<evidence type="ECO:0000256" key="1">
    <source>
        <dbReference type="SAM" id="Phobius"/>
    </source>
</evidence>
<gene>
    <name evidence="2" type="ORF">SAMN05421541_104634</name>
</gene>
<keyword evidence="1" id="KW-0472">Membrane</keyword>
<sequence>MTADEMIDGYVAEVVLLLPQRQRADVARELRDLIGEEVAGAAGTRSGRAEAVTAVLAGFGRPAEVAARYRAPIVVIDPSDSRRLLTLAGGGAVLIVAGAVLGELIDHPPAQRDLAAAVDRAAPLIFGWLGLLVAWFAVAAWWRRRHPAPVWKPRPLPSDRISRAARTAALAFFVAGTLALVFPAATLRLVTGGRAAQAAYDAFTFDDDFLAVRGPIVLGLLILSLLLQAAVIWQGRLLPWNHRVDPVLSLLLCAVLTWVVAGPVYVSGPTDRTAKEIVALLILVSLAGVAFDLRRHRVRQAVLSR</sequence>
<feature type="transmembrane region" description="Helical" evidence="1">
    <location>
        <begin position="164"/>
        <end position="185"/>
    </location>
</feature>